<evidence type="ECO:0000313" key="5">
    <source>
        <dbReference type="Proteomes" id="UP000538566"/>
    </source>
</evidence>
<dbReference type="Pfam" id="PF13174">
    <property type="entry name" value="TPR_6"/>
    <property type="match status" value="1"/>
</dbReference>
<dbReference type="Gene3D" id="1.25.40.10">
    <property type="entry name" value="Tetratricopeptide repeat domain"/>
    <property type="match status" value="1"/>
</dbReference>
<feature type="compositionally biased region" description="Low complexity" evidence="2">
    <location>
        <begin position="154"/>
        <end position="191"/>
    </location>
</feature>
<evidence type="ECO:0000256" key="2">
    <source>
        <dbReference type="SAM" id="MobiDB-lite"/>
    </source>
</evidence>
<keyword evidence="1" id="KW-0175">Coiled coil</keyword>
<reference evidence="4 5" key="1">
    <citation type="submission" date="2020-08" db="EMBL/GenBank/DDBJ databases">
        <title>Genomic Encyclopedia of Type Strains, Phase IV (KMG-IV): sequencing the most valuable type-strain genomes for metagenomic binning, comparative biology and taxonomic classification.</title>
        <authorList>
            <person name="Goeker M."/>
        </authorList>
    </citation>
    <scope>NUCLEOTIDE SEQUENCE [LARGE SCALE GENOMIC DNA]</scope>
    <source>
        <strain evidence="4 5">DSM 17507</strain>
    </source>
</reference>
<dbReference type="AlphaFoldDB" id="A0A7W7ACL4"/>
<evidence type="ECO:0000256" key="1">
    <source>
        <dbReference type="SAM" id="Coils"/>
    </source>
</evidence>
<dbReference type="InterPro" id="IPR011990">
    <property type="entry name" value="TPR-like_helical_dom_sf"/>
</dbReference>
<gene>
    <name evidence="4" type="ORF">GGR37_002845</name>
</gene>
<sequence>MTMTLRRAAPLAALLLGLAVPAATPLLAQSAAPKASAASADPEMRLRRIEAEIRAMQRKVFPDGAGKTFVPEITPGQAAATPSGAPASSAVSDILARMDAVEAQMSRLTAQVEESQNRTTKLEERLAKLEADAAPPVAPVAEAPVPQATPAPAPVATAAPATPAPKPVVTHPAKTAATAPAKPAATPSAKPLTPSAARVAAVQAIEKPATADAGMDEYNYGFRLWEAKFYPEAQQQLQIYVDRYPKHGMISFGRNLLGRAWLDDGKPGTAAQFFLQNYLADKKGARAPDSLLYLGIAMVKLKDTEKACGAFAELAATYPDEIAGRLKGQYDAARGSVKCK</sequence>
<organism evidence="4 5">
    <name type="scientific">Novosphingobium taihuense</name>
    <dbReference type="NCBI Taxonomy" id="260085"/>
    <lineage>
        <taxon>Bacteria</taxon>
        <taxon>Pseudomonadati</taxon>
        <taxon>Pseudomonadota</taxon>
        <taxon>Alphaproteobacteria</taxon>
        <taxon>Sphingomonadales</taxon>
        <taxon>Sphingomonadaceae</taxon>
        <taxon>Novosphingobium</taxon>
    </lineage>
</organism>
<name>A0A7W7ACL4_9SPHN</name>
<dbReference type="RefSeq" id="WP_144904623.1">
    <property type="nucleotide sequence ID" value="NZ_JACHOA010000005.1"/>
</dbReference>
<comment type="caution">
    <text evidence="4">The sequence shown here is derived from an EMBL/GenBank/DDBJ whole genome shotgun (WGS) entry which is preliminary data.</text>
</comment>
<feature type="signal peptide" evidence="3">
    <location>
        <begin position="1"/>
        <end position="22"/>
    </location>
</feature>
<keyword evidence="3" id="KW-0732">Signal</keyword>
<dbReference type="InterPro" id="IPR019734">
    <property type="entry name" value="TPR_rpt"/>
</dbReference>
<feature type="region of interest" description="Disordered" evidence="2">
    <location>
        <begin position="145"/>
        <end position="191"/>
    </location>
</feature>
<evidence type="ECO:0000313" key="4">
    <source>
        <dbReference type="EMBL" id="MBB4614558.1"/>
    </source>
</evidence>
<evidence type="ECO:0000256" key="3">
    <source>
        <dbReference type="SAM" id="SignalP"/>
    </source>
</evidence>
<protein>
    <submittedName>
        <fullName evidence="4">TolA-binding protein</fullName>
    </submittedName>
</protein>
<proteinExistence type="predicted"/>
<dbReference type="EMBL" id="JACHOA010000005">
    <property type="protein sequence ID" value="MBB4614558.1"/>
    <property type="molecule type" value="Genomic_DNA"/>
</dbReference>
<feature type="coiled-coil region" evidence="1">
    <location>
        <begin position="91"/>
        <end position="132"/>
    </location>
</feature>
<feature type="chain" id="PRO_5030781414" evidence="3">
    <location>
        <begin position="23"/>
        <end position="340"/>
    </location>
</feature>
<dbReference type="OrthoDB" id="7390214at2"/>
<dbReference type="SUPFAM" id="SSF48452">
    <property type="entry name" value="TPR-like"/>
    <property type="match status" value="1"/>
</dbReference>
<dbReference type="Proteomes" id="UP000538566">
    <property type="component" value="Unassembled WGS sequence"/>
</dbReference>
<keyword evidence="5" id="KW-1185">Reference proteome</keyword>
<accession>A0A7W7ACL4</accession>